<dbReference type="EMBL" id="BQNB010017422">
    <property type="protein sequence ID" value="GJT62988.1"/>
    <property type="molecule type" value="Genomic_DNA"/>
</dbReference>
<evidence type="ECO:0000313" key="3">
    <source>
        <dbReference type="Proteomes" id="UP001151760"/>
    </source>
</evidence>
<evidence type="ECO:0000256" key="1">
    <source>
        <dbReference type="SAM" id="MobiDB-lite"/>
    </source>
</evidence>
<gene>
    <name evidence="2" type="ORF">Tco_1006521</name>
</gene>
<name>A0ABQ5FJC0_9ASTR</name>
<feature type="compositionally biased region" description="Basic and acidic residues" evidence="1">
    <location>
        <begin position="113"/>
        <end position="122"/>
    </location>
</feature>
<organism evidence="2 3">
    <name type="scientific">Tanacetum coccineum</name>
    <dbReference type="NCBI Taxonomy" id="301880"/>
    <lineage>
        <taxon>Eukaryota</taxon>
        <taxon>Viridiplantae</taxon>
        <taxon>Streptophyta</taxon>
        <taxon>Embryophyta</taxon>
        <taxon>Tracheophyta</taxon>
        <taxon>Spermatophyta</taxon>
        <taxon>Magnoliopsida</taxon>
        <taxon>eudicotyledons</taxon>
        <taxon>Gunneridae</taxon>
        <taxon>Pentapetalae</taxon>
        <taxon>asterids</taxon>
        <taxon>campanulids</taxon>
        <taxon>Asterales</taxon>
        <taxon>Asteraceae</taxon>
        <taxon>Asteroideae</taxon>
        <taxon>Anthemideae</taxon>
        <taxon>Anthemidinae</taxon>
        <taxon>Tanacetum</taxon>
    </lineage>
</organism>
<protein>
    <submittedName>
        <fullName evidence="2">Uncharacterized protein</fullName>
    </submittedName>
</protein>
<accession>A0ABQ5FJC0</accession>
<evidence type="ECO:0000313" key="2">
    <source>
        <dbReference type="EMBL" id="GJT62988.1"/>
    </source>
</evidence>
<sequence length="164" mass="18448">MASKQTCLAVDEVMRQKDGPCFSSSGPLKIGKYLHFSLCSGTKTKEGLWKELQFSLVGNSKLNVDFQDSLDDEEDTRSSHEYPNDLEEEYQARALLAKSKRFFKKGTQSSSQHKPELRPTKDFEAKYNKVKAKLTLLSLSASASKAVSVKNKGLIAKAYEWDEE</sequence>
<feature type="region of interest" description="Disordered" evidence="1">
    <location>
        <begin position="103"/>
        <end position="122"/>
    </location>
</feature>
<proteinExistence type="predicted"/>
<comment type="caution">
    <text evidence="2">The sequence shown here is derived from an EMBL/GenBank/DDBJ whole genome shotgun (WGS) entry which is preliminary data.</text>
</comment>
<reference evidence="2" key="2">
    <citation type="submission" date="2022-01" db="EMBL/GenBank/DDBJ databases">
        <authorList>
            <person name="Yamashiro T."/>
            <person name="Shiraishi A."/>
            <person name="Satake H."/>
            <person name="Nakayama K."/>
        </authorList>
    </citation>
    <scope>NUCLEOTIDE SEQUENCE</scope>
</reference>
<reference evidence="2" key="1">
    <citation type="journal article" date="2022" name="Int. J. Mol. Sci.">
        <title>Draft Genome of Tanacetum Coccineum: Genomic Comparison of Closely Related Tanacetum-Family Plants.</title>
        <authorList>
            <person name="Yamashiro T."/>
            <person name="Shiraishi A."/>
            <person name="Nakayama K."/>
            <person name="Satake H."/>
        </authorList>
    </citation>
    <scope>NUCLEOTIDE SEQUENCE</scope>
</reference>
<keyword evidence="3" id="KW-1185">Reference proteome</keyword>
<dbReference type="Proteomes" id="UP001151760">
    <property type="component" value="Unassembled WGS sequence"/>
</dbReference>